<sequence length="459" mass="48698">MNAQDTIPDVVASIQRGENAALGFAEDALARIESWNSTGPGLHALIAIADDLEAQVSERDASPVRGALHGVPVVLKDNIQTTFAPTTAGSVLLDGYRPRHNAPIVDRLRSAGAIIIGKANLHEFSFGLSTESSKGGSTRNPFDVTRNPGGSSGGTAVAVAVGFAVAGVGTDTGGSVRFPAAHTSLCGLRPTAGALDSSGIVPISHLMDTPGPIARTVGDLAILFDVMLGMAHPRNLAARDPDSIRLGILRDRFGDGEDELPTTSALEAALTTLGDYGVQLVEVDGRGFDERAADTVQFEFAATMDRYLQAATPRTGIRDAWQIANDPRVEARARARMMQALRGADDSRGLARATRHREIVRYRVEQMLNEKRLDALIYPTFRTPAAPLGEDRWEAGNGLLASVAGLPAVSVPAAWADNLPIGMDLLGRRHADRQLLATAATIEWVLDARRVPEFVQASS</sequence>
<reference evidence="4" key="1">
    <citation type="journal article" date="2019" name="Int. J. Syst. Evol. Microbiol.">
        <title>The Global Catalogue of Microorganisms (GCM) 10K type strain sequencing project: providing services to taxonomists for standard genome sequencing and annotation.</title>
        <authorList>
            <consortium name="The Broad Institute Genomics Platform"/>
            <consortium name="The Broad Institute Genome Sequencing Center for Infectious Disease"/>
            <person name="Wu L."/>
            <person name="Ma J."/>
        </authorList>
    </citation>
    <scope>NUCLEOTIDE SEQUENCE [LARGE SCALE GENOMIC DNA]</scope>
    <source>
        <strain evidence="4">JCM 16950</strain>
    </source>
</reference>
<protein>
    <submittedName>
        <fullName evidence="3">Amidase</fullName>
    </submittedName>
</protein>
<proteinExistence type="inferred from homology"/>
<keyword evidence="4" id="KW-1185">Reference proteome</keyword>
<dbReference type="InterPro" id="IPR036928">
    <property type="entry name" value="AS_sf"/>
</dbReference>
<dbReference type="InterPro" id="IPR000120">
    <property type="entry name" value="Amidase"/>
</dbReference>
<evidence type="ECO:0000259" key="2">
    <source>
        <dbReference type="Pfam" id="PF01425"/>
    </source>
</evidence>
<evidence type="ECO:0000313" key="4">
    <source>
        <dbReference type="Proteomes" id="UP001500540"/>
    </source>
</evidence>
<organism evidence="3 4">
    <name type="scientific">Microbacterium kribbense</name>
    <dbReference type="NCBI Taxonomy" id="433645"/>
    <lineage>
        <taxon>Bacteria</taxon>
        <taxon>Bacillati</taxon>
        <taxon>Actinomycetota</taxon>
        <taxon>Actinomycetes</taxon>
        <taxon>Micrococcales</taxon>
        <taxon>Microbacteriaceae</taxon>
        <taxon>Microbacterium</taxon>
    </lineage>
</organism>
<dbReference type="Gene3D" id="3.90.1300.10">
    <property type="entry name" value="Amidase signature (AS) domain"/>
    <property type="match status" value="1"/>
</dbReference>
<dbReference type="SUPFAM" id="SSF75304">
    <property type="entry name" value="Amidase signature (AS) enzymes"/>
    <property type="match status" value="1"/>
</dbReference>
<name>A0ABP7GS11_9MICO</name>
<comment type="similarity">
    <text evidence="1">Belongs to the amidase family.</text>
</comment>
<feature type="domain" description="Amidase" evidence="2">
    <location>
        <begin position="29"/>
        <end position="436"/>
    </location>
</feature>
<dbReference type="InterPro" id="IPR020556">
    <property type="entry name" value="Amidase_CS"/>
</dbReference>
<dbReference type="PANTHER" id="PTHR11895:SF7">
    <property type="entry name" value="GLUTAMYL-TRNA(GLN) AMIDOTRANSFERASE SUBUNIT A, MITOCHONDRIAL"/>
    <property type="match status" value="1"/>
</dbReference>
<dbReference type="EMBL" id="BAABAF010000009">
    <property type="protein sequence ID" value="GAA3772913.1"/>
    <property type="molecule type" value="Genomic_DNA"/>
</dbReference>
<dbReference type="PROSITE" id="PS00571">
    <property type="entry name" value="AMIDASES"/>
    <property type="match status" value="1"/>
</dbReference>
<accession>A0ABP7GS11</accession>
<evidence type="ECO:0000256" key="1">
    <source>
        <dbReference type="ARBA" id="ARBA00009199"/>
    </source>
</evidence>
<dbReference type="PANTHER" id="PTHR11895">
    <property type="entry name" value="TRANSAMIDASE"/>
    <property type="match status" value="1"/>
</dbReference>
<comment type="caution">
    <text evidence="3">The sequence shown here is derived from an EMBL/GenBank/DDBJ whole genome shotgun (WGS) entry which is preliminary data.</text>
</comment>
<dbReference type="Pfam" id="PF01425">
    <property type="entry name" value="Amidase"/>
    <property type="match status" value="1"/>
</dbReference>
<dbReference type="InterPro" id="IPR023631">
    <property type="entry name" value="Amidase_dom"/>
</dbReference>
<dbReference type="Proteomes" id="UP001500540">
    <property type="component" value="Unassembled WGS sequence"/>
</dbReference>
<evidence type="ECO:0000313" key="3">
    <source>
        <dbReference type="EMBL" id="GAA3772913.1"/>
    </source>
</evidence>
<gene>
    <name evidence="3" type="ORF">GCM10022240_26120</name>
</gene>